<dbReference type="PROSITE" id="PS50166">
    <property type="entry name" value="IMPORTIN_B_NT"/>
    <property type="match status" value="1"/>
</dbReference>
<keyword evidence="10" id="KW-1185">Reference proteome</keyword>
<dbReference type="InterPro" id="IPR016024">
    <property type="entry name" value="ARM-type_fold"/>
</dbReference>
<dbReference type="SUPFAM" id="SSF48371">
    <property type="entry name" value="ARM repeat"/>
    <property type="match status" value="1"/>
</dbReference>
<dbReference type="STRING" id="109895.A0A507DZI2"/>
<dbReference type="InterPro" id="IPR001494">
    <property type="entry name" value="Importin-beta_N"/>
</dbReference>
<evidence type="ECO:0000256" key="3">
    <source>
        <dbReference type="ARBA" id="ARBA00008669"/>
    </source>
</evidence>
<dbReference type="PANTHER" id="PTHR10997:SF8">
    <property type="entry name" value="EXPORTIN-2"/>
    <property type="match status" value="1"/>
</dbReference>
<keyword evidence="5" id="KW-0963">Cytoplasm</keyword>
<evidence type="ECO:0000256" key="5">
    <source>
        <dbReference type="ARBA" id="ARBA00022490"/>
    </source>
</evidence>
<dbReference type="SMART" id="SM00913">
    <property type="entry name" value="IBN_N"/>
    <property type="match status" value="1"/>
</dbReference>
<evidence type="ECO:0000313" key="9">
    <source>
        <dbReference type="EMBL" id="TPX56368.1"/>
    </source>
</evidence>
<gene>
    <name evidence="9" type="ORF">PhCBS80983_g04576</name>
</gene>
<feature type="domain" description="Importin N-terminal" evidence="8">
    <location>
        <begin position="27"/>
        <end position="101"/>
    </location>
</feature>
<dbReference type="EMBL" id="QEAQ01000077">
    <property type="protein sequence ID" value="TPX56368.1"/>
    <property type="molecule type" value="Genomic_DNA"/>
</dbReference>
<evidence type="ECO:0000256" key="1">
    <source>
        <dbReference type="ARBA" id="ARBA00004123"/>
    </source>
</evidence>
<dbReference type="Pfam" id="PF08506">
    <property type="entry name" value="Cse1"/>
    <property type="match status" value="1"/>
</dbReference>
<evidence type="ECO:0000313" key="10">
    <source>
        <dbReference type="Proteomes" id="UP000318582"/>
    </source>
</evidence>
<comment type="similarity">
    <text evidence="3">Belongs to the XPO2/CSE1 family.</text>
</comment>
<evidence type="ECO:0000256" key="7">
    <source>
        <dbReference type="ARBA" id="ARBA00023242"/>
    </source>
</evidence>
<dbReference type="GO" id="GO:0005829">
    <property type="term" value="C:cytosol"/>
    <property type="evidence" value="ECO:0007669"/>
    <property type="project" value="TreeGrafter"/>
</dbReference>
<comment type="caution">
    <text evidence="9">The sequence shown here is derived from an EMBL/GenBank/DDBJ whole genome shotgun (WGS) entry which is preliminary data.</text>
</comment>
<dbReference type="InterPro" id="IPR011989">
    <property type="entry name" value="ARM-like"/>
</dbReference>
<dbReference type="GO" id="GO:0006611">
    <property type="term" value="P:protein export from nucleus"/>
    <property type="evidence" value="ECO:0007669"/>
    <property type="project" value="TreeGrafter"/>
</dbReference>
<evidence type="ECO:0000256" key="2">
    <source>
        <dbReference type="ARBA" id="ARBA00004496"/>
    </source>
</evidence>
<accession>A0A507DZI2</accession>
<sequence length="977" mass="109923">MEATPEVYAALAHYLGQTLNPATGKEAEQSLAAVEVQQNFPVILLKLVENPSTDQTIRFAGSIYFKNYIKKHWEPSDGETDVISAMDRAAIKAHIVSLMMGVPSTIQTQLGEGVSIMADRDFPHQWEGLIPEILSKISATDHSGNIGLLQIAHSTFKRYRAAVRSTELFMEIKTVIEQFGPAFLTLLQTVDAAIDANASNPSALQPMFQELTLLVRIFYDLNYQDLPEWFEDNQENFMSIFRKYMNYTNPALQTDDAEEPGPIEKLKAAICEVIDLYAKKYEEDFVSLRDFVTIVWHLMTSTGMEPKFDMLVSKSIAFLTTIVQSSRNREMFANPDTLKGVCEKIVLPNMTLRESDEELFEDDPIEYIRRDLEGSDTDTRRRAASDLVRGLLEHFAKEVTDIFSAYVVQNLQTYEKNPAGNWKAKDTALYLMTSLSARSSTVQAGVTKVNEFIEVLPVFTQHILPELQSSADGHSHPIIKVDAIKFLMVFRSQLTKEQLTQVFPSLLNHLVSSNYVVYTYAAVCIERILATKMPNGAMQFHEGDIATVAHPILKHLFDLIEKNGSTPEKLAENDYLMKAAMRIIIVAKHDLEPVAVEMVGRLTKIIEVISPNPSNPKFNHYTFEALAALIRFICARKPALVAEFESLLFPPLLAIITQQIAEFMPYALQILAQMLDFHTEKQIPPAYQSMLNELVMPVLWQANGNVPALIKLLQSYFAKSPMIFIDNKLLSPVLGIVHKLIGSRVNDQFGFDLLCTIFEHVPMEHLTPYLKNVFVILLTRLMQGKTARYTRGFLNFISFLFLLKKEGLTIDIVVGCFDSIQATPLFTNLLRDVLIPELEVMLTPRERKSNVVGLGNLLAQSQIMRTQPYLPLWEPILTGLIRLCETPVAQTKSRTEEEELYTFDIEEVGYQASFSKLTVIGHKEEDMTAGIPDSKCHLAQCVSVATQAEPALRGVISPEIFAKLGEYMSSAAPAPLR</sequence>
<dbReference type="PANTHER" id="PTHR10997">
    <property type="entry name" value="IMPORTIN-7, 8, 11"/>
    <property type="match status" value="1"/>
</dbReference>
<dbReference type="GO" id="GO:0005049">
    <property type="term" value="F:nuclear export signal receptor activity"/>
    <property type="evidence" value="ECO:0007669"/>
    <property type="project" value="TreeGrafter"/>
</dbReference>
<dbReference type="GO" id="GO:0006606">
    <property type="term" value="P:protein import into nucleus"/>
    <property type="evidence" value="ECO:0007669"/>
    <property type="project" value="TreeGrafter"/>
</dbReference>
<dbReference type="Gene3D" id="1.25.10.10">
    <property type="entry name" value="Leucine-rich Repeat Variant"/>
    <property type="match status" value="1"/>
</dbReference>
<name>A0A507DZI2_9FUNG</name>
<dbReference type="GO" id="GO:0005635">
    <property type="term" value="C:nuclear envelope"/>
    <property type="evidence" value="ECO:0007669"/>
    <property type="project" value="TreeGrafter"/>
</dbReference>
<evidence type="ECO:0000256" key="4">
    <source>
        <dbReference type="ARBA" id="ARBA00022448"/>
    </source>
</evidence>
<proteinExistence type="inferred from homology"/>
<dbReference type="FunFam" id="1.25.10.10:FF:000057">
    <property type="entry name" value="Exportin-2 isoform 1"/>
    <property type="match status" value="1"/>
</dbReference>
<keyword evidence="6" id="KW-0653">Protein transport</keyword>
<dbReference type="Proteomes" id="UP000318582">
    <property type="component" value="Unassembled WGS sequence"/>
</dbReference>
<protein>
    <recommendedName>
        <fullName evidence="8">Importin N-terminal domain-containing protein</fullName>
    </recommendedName>
</protein>
<reference evidence="9 10" key="1">
    <citation type="journal article" date="2019" name="Sci. Rep.">
        <title>Comparative genomics of chytrid fungi reveal insights into the obligate biotrophic and pathogenic lifestyle of Synchytrium endobioticum.</title>
        <authorList>
            <person name="van de Vossenberg B.T.L.H."/>
            <person name="Warris S."/>
            <person name="Nguyen H.D.T."/>
            <person name="van Gent-Pelzer M.P.E."/>
            <person name="Joly D.L."/>
            <person name="van de Geest H.C."/>
            <person name="Bonants P.J.M."/>
            <person name="Smith D.S."/>
            <person name="Levesque C.A."/>
            <person name="van der Lee T.A.J."/>
        </authorList>
    </citation>
    <scope>NUCLEOTIDE SEQUENCE [LARGE SCALE GENOMIC DNA]</scope>
    <source>
        <strain evidence="9 10">CBS 809.83</strain>
    </source>
</reference>
<dbReference type="InterPro" id="IPR005043">
    <property type="entry name" value="XPO2_C"/>
</dbReference>
<keyword evidence="4" id="KW-0813">Transport</keyword>
<evidence type="ECO:0000259" key="8">
    <source>
        <dbReference type="PROSITE" id="PS50166"/>
    </source>
</evidence>
<evidence type="ECO:0000256" key="6">
    <source>
        <dbReference type="ARBA" id="ARBA00022927"/>
    </source>
</evidence>
<keyword evidence="7" id="KW-0539">Nucleus</keyword>
<comment type="subcellular location">
    <subcellularLocation>
        <location evidence="2">Cytoplasm</location>
    </subcellularLocation>
    <subcellularLocation>
        <location evidence="1">Nucleus</location>
    </subcellularLocation>
</comment>
<dbReference type="AlphaFoldDB" id="A0A507DZI2"/>
<organism evidence="9 10">
    <name type="scientific">Powellomyces hirtus</name>
    <dbReference type="NCBI Taxonomy" id="109895"/>
    <lineage>
        <taxon>Eukaryota</taxon>
        <taxon>Fungi</taxon>
        <taxon>Fungi incertae sedis</taxon>
        <taxon>Chytridiomycota</taxon>
        <taxon>Chytridiomycota incertae sedis</taxon>
        <taxon>Chytridiomycetes</taxon>
        <taxon>Spizellomycetales</taxon>
        <taxon>Powellomycetaceae</taxon>
        <taxon>Powellomyces</taxon>
    </lineage>
</organism>
<dbReference type="Pfam" id="PF03378">
    <property type="entry name" value="CAS_CSE1"/>
    <property type="match status" value="1"/>
</dbReference>
<dbReference type="GO" id="GO:0031267">
    <property type="term" value="F:small GTPase binding"/>
    <property type="evidence" value="ECO:0007669"/>
    <property type="project" value="InterPro"/>
</dbReference>
<dbReference type="Pfam" id="PF03810">
    <property type="entry name" value="IBN_N"/>
    <property type="match status" value="1"/>
</dbReference>
<dbReference type="InterPro" id="IPR013713">
    <property type="entry name" value="XPO2_central"/>
</dbReference>